<dbReference type="GO" id="GO:0006325">
    <property type="term" value="P:chromatin organization"/>
    <property type="evidence" value="ECO:0007669"/>
    <property type="project" value="UniProtKB-KW"/>
</dbReference>
<dbReference type="PROSITE" id="PS50016">
    <property type="entry name" value="ZF_PHD_2"/>
    <property type="match status" value="1"/>
</dbReference>
<keyword evidence="9" id="KW-0804">Transcription</keyword>
<feature type="binding site" evidence="12">
    <location>
        <position position="205"/>
    </location>
    <ligand>
        <name>Zn(2+)</name>
        <dbReference type="ChEBI" id="CHEBI:29105"/>
        <label>1</label>
    </ligand>
</feature>
<evidence type="ECO:0000256" key="11">
    <source>
        <dbReference type="PIRSR" id="PIRSR628651-50"/>
    </source>
</evidence>
<evidence type="ECO:0000256" key="4">
    <source>
        <dbReference type="ARBA" id="ARBA00022723"/>
    </source>
</evidence>
<dbReference type="InterPro" id="IPR024610">
    <property type="entry name" value="ING_N_histone-binding"/>
</dbReference>
<evidence type="ECO:0000256" key="3">
    <source>
        <dbReference type="ARBA" id="ARBA00022604"/>
    </source>
</evidence>
<keyword evidence="10 14" id="KW-0539">Nucleus</keyword>
<organism evidence="18 19">
    <name type="scientific">Neocallimastix californiae</name>
    <dbReference type="NCBI Taxonomy" id="1754190"/>
    <lineage>
        <taxon>Eukaryota</taxon>
        <taxon>Fungi</taxon>
        <taxon>Fungi incertae sedis</taxon>
        <taxon>Chytridiomycota</taxon>
        <taxon>Chytridiomycota incertae sedis</taxon>
        <taxon>Neocallimastigomycetes</taxon>
        <taxon>Neocallimastigales</taxon>
        <taxon>Neocallimastigaceae</taxon>
        <taxon>Neocallimastix</taxon>
    </lineage>
</organism>
<keyword evidence="8" id="KW-0805">Transcription regulation</keyword>
<dbReference type="PROSITE" id="PS01359">
    <property type="entry name" value="ZF_PHD_1"/>
    <property type="match status" value="1"/>
</dbReference>
<evidence type="ECO:0000256" key="13">
    <source>
        <dbReference type="PROSITE-ProRule" id="PRU00146"/>
    </source>
</evidence>
<evidence type="ECO:0000256" key="15">
    <source>
        <dbReference type="SAM" id="Coils"/>
    </source>
</evidence>
<feature type="binding site" evidence="12">
    <location>
        <position position="243"/>
    </location>
    <ligand>
        <name>Zn(2+)</name>
        <dbReference type="ChEBI" id="CHEBI:29105"/>
        <label>2</label>
    </ligand>
</feature>
<dbReference type="Gene3D" id="3.30.40.10">
    <property type="entry name" value="Zinc/RING finger domain, C3HC4 (zinc finger)"/>
    <property type="match status" value="1"/>
</dbReference>
<feature type="site" description="Histone H3K4me3 binding" evidence="11">
    <location>
        <position position="225"/>
    </location>
</feature>
<evidence type="ECO:0000256" key="6">
    <source>
        <dbReference type="ARBA" id="ARBA00022833"/>
    </source>
</evidence>
<keyword evidence="4 12" id="KW-0479">Metal-binding</keyword>
<dbReference type="CDD" id="cd15505">
    <property type="entry name" value="PHD_ING"/>
    <property type="match status" value="1"/>
</dbReference>
<gene>
    <name evidence="18" type="ORF">LY90DRAFT_391783</name>
</gene>
<dbReference type="GO" id="GO:0005634">
    <property type="term" value="C:nucleus"/>
    <property type="evidence" value="ECO:0007669"/>
    <property type="project" value="UniProtKB-SubCell"/>
</dbReference>
<keyword evidence="6 12" id="KW-0862">Zinc</keyword>
<feature type="domain" description="PHD-type" evidence="17">
    <location>
        <begin position="200"/>
        <end position="249"/>
    </location>
</feature>
<evidence type="ECO:0000259" key="17">
    <source>
        <dbReference type="PROSITE" id="PS50016"/>
    </source>
</evidence>
<feature type="binding site" evidence="12">
    <location>
        <position position="227"/>
    </location>
    <ligand>
        <name>Zn(2+)</name>
        <dbReference type="ChEBI" id="CHEBI:29105"/>
        <label>1</label>
    </ligand>
</feature>
<dbReference type="GO" id="GO:0008270">
    <property type="term" value="F:zinc ion binding"/>
    <property type="evidence" value="ECO:0007669"/>
    <property type="project" value="UniProtKB-KW"/>
</dbReference>
<protein>
    <recommendedName>
        <fullName evidence="14">Chromatin modification-related protein</fullName>
    </recommendedName>
</protein>
<comment type="caution">
    <text evidence="18">The sequence shown here is derived from an EMBL/GenBank/DDBJ whole genome shotgun (WGS) entry which is preliminary data.</text>
</comment>
<dbReference type="SMART" id="SM00249">
    <property type="entry name" value="PHD"/>
    <property type="match status" value="1"/>
</dbReference>
<evidence type="ECO:0000313" key="19">
    <source>
        <dbReference type="Proteomes" id="UP000193920"/>
    </source>
</evidence>
<feature type="site" description="Histone H3K4me3 binding" evidence="11">
    <location>
        <position position="217"/>
    </location>
</feature>
<accession>A0A1Y2A5D3</accession>
<feature type="site" description="Histone H3K4me3 binding" evidence="11">
    <location>
        <position position="202"/>
    </location>
</feature>
<evidence type="ECO:0000256" key="16">
    <source>
        <dbReference type="SAM" id="MobiDB-lite"/>
    </source>
</evidence>
<dbReference type="STRING" id="1754190.A0A1Y2A5D3"/>
<reference evidence="18 19" key="1">
    <citation type="submission" date="2016-08" db="EMBL/GenBank/DDBJ databases">
        <title>A Parts List for Fungal Cellulosomes Revealed by Comparative Genomics.</title>
        <authorList>
            <consortium name="DOE Joint Genome Institute"/>
            <person name="Haitjema C.H."/>
            <person name="Gilmore S.P."/>
            <person name="Henske J.K."/>
            <person name="Solomon K.V."/>
            <person name="De Groot R."/>
            <person name="Kuo A."/>
            <person name="Mondo S.J."/>
            <person name="Salamov A.A."/>
            <person name="Labutti K."/>
            <person name="Zhao Z."/>
            <person name="Chiniquy J."/>
            <person name="Barry K."/>
            <person name="Brewer H.M."/>
            <person name="Purvine S.O."/>
            <person name="Wright A.T."/>
            <person name="Boxma B."/>
            <person name="Van Alen T."/>
            <person name="Hackstein J.H."/>
            <person name="Baker S.E."/>
            <person name="Grigoriev I.V."/>
            <person name="O'Malley M.A."/>
        </authorList>
    </citation>
    <scope>NUCLEOTIDE SEQUENCE [LARGE SCALE GENOMIC DNA]</scope>
    <source>
        <strain evidence="18 19">G1</strain>
    </source>
</reference>
<comment type="subunit">
    <text evidence="14">Component of an histone acetyltransferase complex. Interacts with H3K4me3 and to a lesser extent with H3K4me2.</text>
</comment>
<feature type="compositionally biased region" description="Basic and acidic residues" evidence="16">
    <location>
        <begin position="122"/>
        <end position="132"/>
    </location>
</feature>
<comment type="function">
    <text evidence="14">Component of an histone acetyltransferase complex.</text>
</comment>
<dbReference type="OrthoDB" id="5411773at2759"/>
<evidence type="ECO:0000256" key="1">
    <source>
        <dbReference type="ARBA" id="ARBA00004123"/>
    </source>
</evidence>
<dbReference type="PANTHER" id="PTHR10333:SF103">
    <property type="entry name" value="INHIBITOR OF GROWTH PROTEIN 3"/>
    <property type="match status" value="1"/>
</dbReference>
<feature type="binding site" evidence="12">
    <location>
        <position position="246"/>
    </location>
    <ligand>
        <name>Zn(2+)</name>
        <dbReference type="ChEBI" id="CHEBI:29105"/>
        <label>2</label>
    </ligand>
</feature>
<proteinExistence type="inferred from homology"/>
<keyword evidence="19" id="KW-1185">Reference proteome</keyword>
<evidence type="ECO:0000256" key="9">
    <source>
        <dbReference type="ARBA" id="ARBA00023163"/>
    </source>
</evidence>
<name>A0A1Y2A5D3_9FUNG</name>
<feature type="site" description="Histone H3K4me3 binding" evidence="11">
    <location>
        <position position="213"/>
    </location>
</feature>
<evidence type="ECO:0000256" key="14">
    <source>
        <dbReference type="RuleBase" id="RU361213"/>
    </source>
</evidence>
<dbReference type="CDD" id="cd16858">
    <property type="entry name" value="ING_ING3_Yng2p"/>
    <property type="match status" value="1"/>
</dbReference>
<dbReference type="InterPro" id="IPR011011">
    <property type="entry name" value="Znf_FYVE_PHD"/>
</dbReference>
<keyword evidence="5 13" id="KW-0863">Zinc-finger</keyword>
<feature type="binding site" evidence="12">
    <location>
        <position position="216"/>
    </location>
    <ligand>
        <name>Zn(2+)</name>
        <dbReference type="ChEBI" id="CHEBI:29105"/>
        <label>2</label>
    </ligand>
</feature>
<dbReference type="Gene3D" id="6.10.140.1740">
    <property type="match status" value="1"/>
</dbReference>
<dbReference type="InterPro" id="IPR019786">
    <property type="entry name" value="Zinc_finger_PHD-type_CS"/>
</dbReference>
<dbReference type="InterPro" id="IPR028651">
    <property type="entry name" value="ING_fam"/>
</dbReference>
<feature type="binding site" evidence="12">
    <location>
        <position position="203"/>
    </location>
    <ligand>
        <name>Zn(2+)</name>
        <dbReference type="ChEBI" id="CHEBI:29105"/>
        <label>1</label>
    </ligand>
</feature>
<comment type="similarity">
    <text evidence="2 14">Belongs to the ING family.</text>
</comment>
<dbReference type="InterPro" id="IPR019787">
    <property type="entry name" value="Znf_PHD-finger"/>
</dbReference>
<dbReference type="PANTHER" id="PTHR10333">
    <property type="entry name" value="INHIBITOR OF GROWTH PROTEIN"/>
    <property type="match status" value="1"/>
</dbReference>
<comment type="domain">
    <text evidence="14">The PHD-type zinc finger mediates the binding to H3K4me3.</text>
</comment>
<feature type="binding site" evidence="12">
    <location>
        <position position="230"/>
    </location>
    <ligand>
        <name>Zn(2+)</name>
        <dbReference type="ChEBI" id="CHEBI:29105"/>
        <label>1</label>
    </ligand>
</feature>
<dbReference type="EMBL" id="MCOG01000324">
    <property type="protein sequence ID" value="ORY17729.1"/>
    <property type="molecule type" value="Genomic_DNA"/>
</dbReference>
<comment type="subcellular location">
    <subcellularLocation>
        <location evidence="1 14">Nucleus</location>
    </subcellularLocation>
</comment>
<feature type="coiled-coil region" evidence="15">
    <location>
        <begin position="22"/>
        <end position="77"/>
    </location>
</feature>
<dbReference type="SMART" id="SM01408">
    <property type="entry name" value="ING"/>
    <property type="match status" value="1"/>
</dbReference>
<dbReference type="Pfam" id="PF12998">
    <property type="entry name" value="ING"/>
    <property type="match status" value="1"/>
</dbReference>
<evidence type="ECO:0000256" key="2">
    <source>
        <dbReference type="ARBA" id="ARBA00010210"/>
    </source>
</evidence>
<feature type="region of interest" description="Disordered" evidence="16">
    <location>
        <begin position="250"/>
        <end position="309"/>
    </location>
</feature>
<evidence type="ECO:0000256" key="8">
    <source>
        <dbReference type="ARBA" id="ARBA00023015"/>
    </source>
</evidence>
<dbReference type="InterPro" id="IPR001965">
    <property type="entry name" value="Znf_PHD"/>
</dbReference>
<evidence type="ECO:0000256" key="12">
    <source>
        <dbReference type="PIRSR" id="PIRSR628651-51"/>
    </source>
</evidence>
<evidence type="ECO:0000256" key="7">
    <source>
        <dbReference type="ARBA" id="ARBA00022853"/>
    </source>
</evidence>
<sequence>MQELTTYLEDYLASIDNLPSELQQKLSEIKEKDIELNDVRQQLIQEETAHKKIYKIKRRLNNMAEMEKQANEKVQNTFNKAKSIADDKIFLAERLKDVINLHIKRLEHDLSRIIANTNQNQKKKDTITKLEQTHTQSPVPKKRKAATNTRNPVKRNKLLSRKNLITDSKSTKDTTNITNTIETPNSVTTAATGTHDNDEQLYCFCQQVSYGEMIACDGENCKNEWFHYECVGLNEPPKGVWYCPDCMEEQKRKKEKEKEKENEKISENKEIKEEIKKEIKEEKESKTKDKDTKVKEPKLKEIKKEKKHK</sequence>
<keyword evidence="7 14" id="KW-0156">Chromatin regulator</keyword>
<keyword evidence="3" id="KW-0341">Growth regulation</keyword>
<dbReference type="InterPro" id="IPR013083">
    <property type="entry name" value="Znf_RING/FYVE/PHD"/>
</dbReference>
<dbReference type="AlphaFoldDB" id="A0A1Y2A5D3"/>
<feature type="binding site" evidence="12">
    <location>
        <position position="221"/>
    </location>
    <ligand>
        <name>Zn(2+)</name>
        <dbReference type="ChEBI" id="CHEBI:29105"/>
        <label>2</label>
    </ligand>
</feature>
<feature type="compositionally biased region" description="Low complexity" evidence="16">
    <location>
        <begin position="165"/>
        <end position="180"/>
    </location>
</feature>
<dbReference type="Proteomes" id="UP000193920">
    <property type="component" value="Unassembled WGS sequence"/>
</dbReference>
<evidence type="ECO:0000256" key="10">
    <source>
        <dbReference type="ARBA" id="ARBA00023242"/>
    </source>
</evidence>
<feature type="region of interest" description="Disordered" evidence="16">
    <location>
        <begin position="120"/>
        <end position="180"/>
    </location>
</feature>
<keyword evidence="15" id="KW-0175">Coiled coil</keyword>
<evidence type="ECO:0000256" key="5">
    <source>
        <dbReference type="ARBA" id="ARBA00022771"/>
    </source>
</evidence>
<evidence type="ECO:0000313" key="18">
    <source>
        <dbReference type="EMBL" id="ORY17729.1"/>
    </source>
</evidence>
<dbReference type="SUPFAM" id="SSF57903">
    <property type="entry name" value="FYVE/PHD zinc finger"/>
    <property type="match status" value="1"/>
</dbReference>